<evidence type="ECO:0000313" key="2">
    <source>
        <dbReference type="Proteomes" id="UP000789405"/>
    </source>
</evidence>
<comment type="caution">
    <text evidence="1">The sequence shown here is derived from an EMBL/GenBank/DDBJ whole genome shotgun (WGS) entry which is preliminary data.</text>
</comment>
<accession>A0A9N8YWB3</accession>
<dbReference type="AlphaFoldDB" id="A0A9N8YWB3"/>
<sequence length="240" mass="28266">MITKKTNIAIRIGKYVPDYVKCNNEWNSFRRDYPSIANIYNQNIVNSEGYLIISTIDREKRATAVALHEKASDLYNKGNNEASEFTRKNALKLFIESNDFYWIGYYHFECYADLKKHPLAPRMFFMLSAYIQDDSGGMIRYFSDIKDRLEYTRVQPQRRLLQNESVMILTRASDKGDITASRLLGKIYFKGIFNREKNYHLADHYLSHAVAERDYEAYELSLELAEKMKENKLFIKLTII</sequence>
<dbReference type="EMBL" id="CAJVPY010000240">
    <property type="protein sequence ID" value="CAG8459994.1"/>
    <property type="molecule type" value="Genomic_DNA"/>
</dbReference>
<organism evidence="1 2">
    <name type="scientific">Dentiscutata erythropus</name>
    <dbReference type="NCBI Taxonomy" id="1348616"/>
    <lineage>
        <taxon>Eukaryota</taxon>
        <taxon>Fungi</taxon>
        <taxon>Fungi incertae sedis</taxon>
        <taxon>Mucoromycota</taxon>
        <taxon>Glomeromycotina</taxon>
        <taxon>Glomeromycetes</taxon>
        <taxon>Diversisporales</taxon>
        <taxon>Gigasporaceae</taxon>
        <taxon>Dentiscutata</taxon>
    </lineage>
</organism>
<dbReference type="Proteomes" id="UP000789405">
    <property type="component" value="Unassembled WGS sequence"/>
</dbReference>
<proteinExistence type="predicted"/>
<dbReference type="Gene3D" id="1.25.40.10">
    <property type="entry name" value="Tetratricopeptide repeat domain"/>
    <property type="match status" value="1"/>
</dbReference>
<keyword evidence="2" id="KW-1185">Reference proteome</keyword>
<evidence type="ECO:0000313" key="1">
    <source>
        <dbReference type="EMBL" id="CAG8459994.1"/>
    </source>
</evidence>
<gene>
    <name evidence="1" type="ORF">DERYTH_LOCUS959</name>
</gene>
<protein>
    <submittedName>
        <fullName evidence="1">20625_t:CDS:1</fullName>
    </submittedName>
</protein>
<reference evidence="1" key="1">
    <citation type="submission" date="2021-06" db="EMBL/GenBank/DDBJ databases">
        <authorList>
            <person name="Kallberg Y."/>
            <person name="Tangrot J."/>
            <person name="Rosling A."/>
        </authorList>
    </citation>
    <scope>NUCLEOTIDE SEQUENCE</scope>
    <source>
        <strain evidence="1">MA453B</strain>
    </source>
</reference>
<name>A0A9N8YWB3_9GLOM</name>
<dbReference type="InterPro" id="IPR011990">
    <property type="entry name" value="TPR-like_helical_dom_sf"/>
</dbReference>